<evidence type="ECO:0000313" key="8">
    <source>
        <dbReference type="EMBL" id="QJP93083.1"/>
    </source>
</evidence>
<reference evidence="8 9" key="1">
    <citation type="submission" date="2018-03" db="EMBL/GenBank/DDBJ databases">
        <title>Complete genome sequence of Pseudomonas fluorescens sp. G7.</title>
        <authorList>
            <person name="Gao C.-H."/>
            <person name="Li Z."/>
            <person name="Cai P."/>
        </authorList>
    </citation>
    <scope>NUCLEOTIDE SEQUENCE [LARGE SCALE GENOMIC DNA]</scope>
    <source>
        <strain evidence="8 9">G7</strain>
    </source>
</reference>
<dbReference type="GO" id="GO:0005886">
    <property type="term" value="C:plasma membrane"/>
    <property type="evidence" value="ECO:0007669"/>
    <property type="project" value="UniProtKB-SubCell"/>
</dbReference>
<feature type="region of interest" description="Disordered" evidence="6">
    <location>
        <begin position="174"/>
        <end position="207"/>
    </location>
</feature>
<organism evidence="8 9">
    <name type="scientific">Pseudomonas fluorescens</name>
    <dbReference type="NCBI Taxonomy" id="294"/>
    <lineage>
        <taxon>Bacteria</taxon>
        <taxon>Pseudomonadati</taxon>
        <taxon>Pseudomonadota</taxon>
        <taxon>Gammaproteobacteria</taxon>
        <taxon>Pseudomonadales</taxon>
        <taxon>Pseudomonadaceae</taxon>
        <taxon>Pseudomonas</taxon>
    </lineage>
</organism>
<evidence type="ECO:0000313" key="9">
    <source>
        <dbReference type="Proteomes" id="UP000501669"/>
    </source>
</evidence>
<dbReference type="InterPro" id="IPR029787">
    <property type="entry name" value="Nucleotide_cyclase"/>
</dbReference>
<name>A0A7Z3C091_PSEFL</name>
<proteinExistence type="predicted"/>
<feature type="coiled-coil region" evidence="5">
    <location>
        <begin position="480"/>
        <end position="539"/>
    </location>
</feature>
<dbReference type="FunFam" id="3.30.70.270:FF:000001">
    <property type="entry name" value="Diguanylate cyclase domain protein"/>
    <property type="match status" value="1"/>
</dbReference>
<evidence type="ECO:0000256" key="5">
    <source>
        <dbReference type="SAM" id="Coils"/>
    </source>
</evidence>
<dbReference type="Pfam" id="PF00990">
    <property type="entry name" value="GGDEF"/>
    <property type="match status" value="1"/>
</dbReference>
<comment type="subcellular location">
    <subcellularLocation>
        <location evidence="2">Cell inner membrane</location>
    </subcellularLocation>
</comment>
<dbReference type="PROSITE" id="PS50887">
    <property type="entry name" value="GGDEF"/>
    <property type="match status" value="1"/>
</dbReference>
<dbReference type="InterPro" id="IPR043128">
    <property type="entry name" value="Rev_trsase/Diguanyl_cyclase"/>
</dbReference>
<accession>A0A7Z3C091</accession>
<dbReference type="SMART" id="SM00267">
    <property type="entry name" value="GGDEF"/>
    <property type="match status" value="1"/>
</dbReference>
<evidence type="ECO:0000256" key="4">
    <source>
        <dbReference type="ARBA" id="ARBA00034247"/>
    </source>
</evidence>
<dbReference type="CDD" id="cd01949">
    <property type="entry name" value="GGDEF"/>
    <property type="match status" value="1"/>
</dbReference>
<evidence type="ECO:0000259" key="7">
    <source>
        <dbReference type="PROSITE" id="PS50887"/>
    </source>
</evidence>
<feature type="compositionally biased region" description="Low complexity" evidence="6">
    <location>
        <begin position="179"/>
        <end position="195"/>
    </location>
</feature>
<dbReference type="EC" id="2.7.7.65" evidence="3"/>
<dbReference type="Gene3D" id="3.30.70.270">
    <property type="match status" value="1"/>
</dbReference>
<dbReference type="InterPro" id="IPR048516">
    <property type="entry name" value="DGCcoil"/>
</dbReference>
<keyword evidence="5" id="KW-0175">Coiled coil</keyword>
<comment type="cofactor">
    <cofactor evidence="1">
        <name>Mg(2+)</name>
        <dbReference type="ChEBI" id="CHEBI:18420"/>
    </cofactor>
</comment>
<feature type="region of interest" description="Disordered" evidence="6">
    <location>
        <begin position="265"/>
        <end position="289"/>
    </location>
</feature>
<sequence>MSDEAQRWKEKYLKSIEQQEKLERRWDARLDLLRRGLVRSTLAAEGTDRVVDQCMKEMRDVVRTDDMDARLAALLPRLEKAVLDSEQRRETRIEQVSTALNSLVAQLQSLPLPRDVAQPLKKFAKQLDGRVSQAREMPLLLSELSGLQGKALSQLETPAEPGRPGLLQRLFGSRDSEEASAPAAQPVVKSPAVQPAQPPAAPESAPMPEAPVAIAEPAAIATVSEAPVAIPLVAPTQASAPAPLSTPEHVAEPEVVAFEPVRIPPEVVTTPGEPEPAGPESEPPTFAPPPVFTPSAPTAINPDELIHPGDNPPPVFLDSLPLPEPIAQALAAIDPEQSEHDILYALPDSPEPSYSSVAKHIEDTLIGLLDDLTLPERHRPQAEAMRDRLKNGLNWYELLPILDDLATLMLAITDSGQHEFEAYLQQLNERLEAFQSNLQAASEGHADNSSAARAMDTQIREQVDGLQNSVQEAADLDDLKQVLENHLEGLLGTMDQHQKQRDAREQEVAGRLKSLAERVAHMEQEALGYREHLEEQRQKALIDPLTGLPNRAAWGERLDHEIAQWQQHGNTLSLAMLDLDHFKRINDSYGHLAGDKVLKIIATVLRKRLRDSDFIARFGGEEFVLLLPATTPAVGAKLLETLRAAIEACPFHFKGERVTITISMGLAAFRPGEHSDLVLKRADQALYRAKNAGRNRVELG</sequence>
<dbReference type="InterPro" id="IPR050469">
    <property type="entry name" value="Diguanylate_Cyclase"/>
</dbReference>
<dbReference type="Proteomes" id="UP000501669">
    <property type="component" value="Chromosome"/>
</dbReference>
<evidence type="ECO:0000256" key="1">
    <source>
        <dbReference type="ARBA" id="ARBA00001946"/>
    </source>
</evidence>
<dbReference type="GO" id="GO:1902201">
    <property type="term" value="P:negative regulation of bacterial-type flagellum-dependent cell motility"/>
    <property type="evidence" value="ECO:0007669"/>
    <property type="project" value="TreeGrafter"/>
</dbReference>
<gene>
    <name evidence="8" type="ORF">C6Y56_00255</name>
</gene>
<feature type="domain" description="GGDEF" evidence="7">
    <location>
        <begin position="570"/>
        <end position="700"/>
    </location>
</feature>
<dbReference type="EMBL" id="CP027561">
    <property type="protein sequence ID" value="QJP93083.1"/>
    <property type="molecule type" value="Genomic_DNA"/>
</dbReference>
<dbReference type="GO" id="GO:0052621">
    <property type="term" value="F:diguanylate cyclase activity"/>
    <property type="evidence" value="ECO:0007669"/>
    <property type="project" value="UniProtKB-EC"/>
</dbReference>
<dbReference type="Pfam" id="PF20975">
    <property type="entry name" value="DGCcoil"/>
    <property type="match status" value="1"/>
</dbReference>
<protein>
    <recommendedName>
        <fullName evidence="3">diguanylate cyclase</fullName>
        <ecNumber evidence="3">2.7.7.65</ecNumber>
    </recommendedName>
</protein>
<dbReference type="PANTHER" id="PTHR45138:SF9">
    <property type="entry name" value="DIGUANYLATE CYCLASE DGCM-RELATED"/>
    <property type="match status" value="1"/>
</dbReference>
<evidence type="ECO:0000256" key="6">
    <source>
        <dbReference type="SAM" id="MobiDB-lite"/>
    </source>
</evidence>
<dbReference type="RefSeq" id="WP_169428251.1">
    <property type="nucleotide sequence ID" value="NZ_CP027561.1"/>
</dbReference>
<dbReference type="NCBIfam" id="TIGR00254">
    <property type="entry name" value="GGDEF"/>
    <property type="match status" value="1"/>
</dbReference>
<dbReference type="InterPro" id="IPR000160">
    <property type="entry name" value="GGDEF_dom"/>
</dbReference>
<dbReference type="PANTHER" id="PTHR45138">
    <property type="entry name" value="REGULATORY COMPONENTS OF SENSORY TRANSDUCTION SYSTEM"/>
    <property type="match status" value="1"/>
</dbReference>
<evidence type="ECO:0000256" key="2">
    <source>
        <dbReference type="ARBA" id="ARBA00004533"/>
    </source>
</evidence>
<dbReference type="AlphaFoldDB" id="A0A7Z3C091"/>
<dbReference type="SUPFAM" id="SSF55073">
    <property type="entry name" value="Nucleotide cyclase"/>
    <property type="match status" value="1"/>
</dbReference>
<evidence type="ECO:0000256" key="3">
    <source>
        <dbReference type="ARBA" id="ARBA00012528"/>
    </source>
</evidence>
<feature type="compositionally biased region" description="Pro residues" evidence="6">
    <location>
        <begin position="273"/>
        <end position="289"/>
    </location>
</feature>
<dbReference type="GO" id="GO:0043709">
    <property type="term" value="P:cell adhesion involved in single-species biofilm formation"/>
    <property type="evidence" value="ECO:0007669"/>
    <property type="project" value="TreeGrafter"/>
</dbReference>
<comment type="catalytic activity">
    <reaction evidence="4">
        <text>2 GTP = 3',3'-c-di-GMP + 2 diphosphate</text>
        <dbReference type="Rhea" id="RHEA:24898"/>
        <dbReference type="ChEBI" id="CHEBI:33019"/>
        <dbReference type="ChEBI" id="CHEBI:37565"/>
        <dbReference type="ChEBI" id="CHEBI:58805"/>
        <dbReference type="EC" id="2.7.7.65"/>
    </reaction>
</comment>
<feature type="coiled-coil region" evidence="5">
    <location>
        <begin position="417"/>
        <end position="444"/>
    </location>
</feature>